<dbReference type="GO" id="GO:0043235">
    <property type="term" value="C:receptor complex"/>
    <property type="evidence" value="ECO:0007669"/>
    <property type="project" value="Ensembl"/>
</dbReference>
<evidence type="ECO:0000256" key="13">
    <source>
        <dbReference type="PIRSR" id="PIRSR038065-2"/>
    </source>
</evidence>
<keyword evidence="7" id="KW-0325">Glycoprotein</keyword>
<dbReference type="Proteomes" id="UP000694414">
    <property type="component" value="Unplaced"/>
</dbReference>
<dbReference type="InterPro" id="IPR011029">
    <property type="entry name" value="DEATH-like_dom_sf"/>
</dbReference>
<reference evidence="16" key="1">
    <citation type="submission" date="2025-08" db="UniProtKB">
        <authorList>
            <consortium name="Ensembl"/>
        </authorList>
    </citation>
    <scope>IDENTIFICATION</scope>
</reference>
<proteinExistence type="predicted"/>
<feature type="disulfide bond" evidence="13 14">
    <location>
        <begin position="121"/>
        <end position="139"/>
    </location>
</feature>
<feature type="disulfide bond" evidence="13">
    <location>
        <begin position="75"/>
        <end position="88"/>
    </location>
</feature>
<comment type="function">
    <text evidence="8">Acts as a decoy receptor for TNFSF11/RANKL and thereby neutralizes its function in osteoclastogenesis. Inhibits the activation of osteoclasts and promotes osteoclast apoptosis in vitro. Bone homeostasis seems to depend on the local ratio between TNFSF11 and TNFRSF11B. May also play a role in preventing arterial calcification. May act as decoy receptor for TNFSF10/TRAIL and protect against apoptosis. TNFSF10/TRAIL binding blocks the inhibition of osteoclastogenesis.</text>
</comment>
<evidence type="ECO:0000256" key="2">
    <source>
        <dbReference type="ARBA" id="ARBA00022525"/>
    </source>
</evidence>
<feature type="disulfide bond" evidence="13">
    <location>
        <begin position="117"/>
        <end position="131"/>
    </location>
</feature>
<feature type="domain" description="TNFR-Cys" evidence="15">
    <location>
        <begin position="98"/>
        <end position="139"/>
    </location>
</feature>
<feature type="site" description="Involved in dimerization" evidence="12">
    <location>
        <position position="434"/>
    </location>
</feature>
<feature type="domain" description="TNFR-Cys" evidence="15">
    <location>
        <begin position="140"/>
        <end position="176"/>
    </location>
</feature>
<dbReference type="CDD" id="cd10581">
    <property type="entry name" value="TNFRSF11B"/>
    <property type="match status" value="1"/>
</dbReference>
<evidence type="ECO:0000256" key="4">
    <source>
        <dbReference type="ARBA" id="ARBA00022729"/>
    </source>
</evidence>
<dbReference type="FunFam" id="1.10.533.10:FF:000066">
    <property type="entry name" value="Tumor necrosis factor receptor superfamily member 11B"/>
    <property type="match status" value="1"/>
</dbReference>
<dbReference type="PROSITE" id="PS50050">
    <property type="entry name" value="TNFR_NGFR_2"/>
    <property type="match status" value="2"/>
</dbReference>
<feature type="repeat" description="TNFR-Cys" evidence="14">
    <location>
        <begin position="98"/>
        <end position="139"/>
    </location>
</feature>
<dbReference type="GO" id="GO:0045671">
    <property type="term" value="P:negative regulation of osteoclast differentiation"/>
    <property type="evidence" value="ECO:0007669"/>
    <property type="project" value="Ensembl"/>
</dbReference>
<dbReference type="GO" id="GO:0030198">
    <property type="term" value="P:extracellular matrix organization"/>
    <property type="evidence" value="ECO:0007669"/>
    <property type="project" value="Ensembl"/>
</dbReference>
<dbReference type="GO" id="GO:0010804">
    <property type="term" value="P:negative regulation of tumor necrosis factor-mediated signaling pathway"/>
    <property type="evidence" value="ECO:0007669"/>
    <property type="project" value="Ensembl"/>
</dbReference>
<dbReference type="PIRSF" id="PIRSF038065">
    <property type="entry name" value="TNFR_11B"/>
    <property type="match status" value="1"/>
</dbReference>
<dbReference type="InterPro" id="IPR017371">
    <property type="entry name" value="TNFR_11B"/>
</dbReference>
<dbReference type="GeneTree" id="ENSGT00940000155167"/>
<comment type="caution">
    <text evidence="14">Lacks conserved residue(s) required for the propagation of feature annotation.</text>
</comment>
<dbReference type="GO" id="GO:0006915">
    <property type="term" value="P:apoptotic process"/>
    <property type="evidence" value="ECO:0007669"/>
    <property type="project" value="UniProtKB-KW"/>
</dbReference>
<evidence type="ECO:0000256" key="10">
    <source>
        <dbReference type="ARBA" id="ARBA00070470"/>
    </source>
</evidence>
<sequence>MTDQSARAEETHRGARPAAAAAAASQRLRLPGTAMNKLLGCALLFLDISIKWTTQETFPPKYLHYDPETSRQLMCDKCPPGTYLKEHCTARWETVCAPCPDHYYTDSWHTSDECLYCNPVCKELQYVKQECSRTHNRVCECKEGHYLEVEFCLKHRSCPPGFGVVQAGTPERNTVCKRCPDGFFSNETSSKAPCRKHTNCSAFGLLLTQKGNATHDNICSGNNESTQKCGIDVTLCEEAFFRFAVPTKFTPNWLSVLVDNLPGTKVNKESVERIKRRHSSQEQTFQLLKLWKHQNKDQDIVKKIVQDIDLCENSVQRHIGHANLTFEQLRSLMESLPGKKVGTEDIEKTTKACKSSEQILKLLSLWRIKNGDQDTLKGLMHALKHSKTYHFPKTVTQSLKKTIRFLHSFTMYKLYQKLFLEMIGNQVQSVKISCL</sequence>
<evidence type="ECO:0000256" key="6">
    <source>
        <dbReference type="ARBA" id="ARBA00023157"/>
    </source>
</evidence>
<comment type="subunit">
    <text evidence="9">Homodimer. Interacts with TNFSF10 and TNFSF11.</text>
</comment>
<reference evidence="16" key="2">
    <citation type="submission" date="2025-09" db="UniProtKB">
        <authorList>
            <consortium name="Ensembl"/>
        </authorList>
    </citation>
    <scope>IDENTIFICATION</scope>
</reference>
<comment type="subcellular location">
    <subcellularLocation>
        <location evidence="1">Secreted</location>
    </subcellularLocation>
</comment>
<dbReference type="GO" id="GO:0042489">
    <property type="term" value="P:negative regulation of odontogenesis of dentin-containing tooth"/>
    <property type="evidence" value="ECO:0007669"/>
    <property type="project" value="Ensembl"/>
</dbReference>
<dbReference type="InterPro" id="IPR022323">
    <property type="entry name" value="TNFR_11"/>
</dbReference>
<evidence type="ECO:0000256" key="1">
    <source>
        <dbReference type="ARBA" id="ARBA00004613"/>
    </source>
</evidence>
<dbReference type="Pfam" id="PF23630">
    <property type="entry name" value="Death_TNFRSF11B"/>
    <property type="match status" value="2"/>
</dbReference>
<protein>
    <recommendedName>
        <fullName evidence="10">Tumor necrosis factor receptor superfamily member 11B</fullName>
    </recommendedName>
    <alternativeName>
        <fullName evidence="11">Osteoprotegerin</fullName>
    </alternativeName>
</protein>
<dbReference type="PANTHER" id="PTHR23097:SF90">
    <property type="entry name" value="TUMOR NECROSIS FACTOR RECEPTOR SUPERFAMILY MEMBER 11B"/>
    <property type="match status" value="1"/>
</dbReference>
<dbReference type="SMART" id="SM00005">
    <property type="entry name" value="DEATH"/>
    <property type="match status" value="1"/>
</dbReference>
<dbReference type="CDD" id="cd01670">
    <property type="entry name" value="Death"/>
    <property type="match status" value="1"/>
</dbReference>
<evidence type="ECO:0000259" key="15">
    <source>
        <dbReference type="PROSITE" id="PS50050"/>
    </source>
</evidence>
<evidence type="ECO:0000256" key="3">
    <source>
        <dbReference type="ARBA" id="ARBA00022703"/>
    </source>
</evidence>
<dbReference type="Ensembl" id="ENSPSMT00000037235.1">
    <property type="protein sequence ID" value="ENSPSMP00000032273.1"/>
    <property type="gene ID" value="ENSPSMG00000022348.1"/>
</dbReference>
<dbReference type="FunFam" id="2.10.50.10:FF:000030">
    <property type="entry name" value="Tumor necrosis factor receptor superfamily member 11B"/>
    <property type="match status" value="1"/>
</dbReference>
<dbReference type="GO" id="GO:0031012">
    <property type="term" value="C:extracellular matrix"/>
    <property type="evidence" value="ECO:0007669"/>
    <property type="project" value="Ensembl"/>
</dbReference>
<dbReference type="InterPro" id="IPR057633">
    <property type="entry name" value="Death_TNF11B"/>
</dbReference>
<evidence type="ECO:0000256" key="14">
    <source>
        <dbReference type="PROSITE-ProRule" id="PRU00206"/>
    </source>
</evidence>
<dbReference type="SUPFAM" id="SSF47986">
    <property type="entry name" value="DEATH domain"/>
    <property type="match status" value="2"/>
</dbReference>
<dbReference type="GO" id="GO:0007165">
    <property type="term" value="P:signal transduction"/>
    <property type="evidence" value="ECO:0007669"/>
    <property type="project" value="InterPro"/>
</dbReference>
<evidence type="ECO:0000313" key="17">
    <source>
        <dbReference type="Proteomes" id="UP000694414"/>
    </source>
</evidence>
<gene>
    <name evidence="16" type="primary">TNFRSF11B</name>
</gene>
<dbReference type="Gene3D" id="1.10.533.10">
    <property type="entry name" value="Death Domain, Fas"/>
    <property type="match status" value="1"/>
</dbReference>
<keyword evidence="6 13" id="KW-1015">Disulfide bond</keyword>
<feature type="disulfide bond" evidence="13">
    <location>
        <begin position="78"/>
        <end position="96"/>
    </location>
</feature>
<evidence type="ECO:0000256" key="5">
    <source>
        <dbReference type="ARBA" id="ARBA00022737"/>
    </source>
</evidence>
<dbReference type="Gene3D" id="2.10.50.10">
    <property type="entry name" value="Tumor Necrosis Factor Receptor, subunit A, domain 2"/>
    <property type="match status" value="4"/>
</dbReference>
<evidence type="ECO:0000256" key="12">
    <source>
        <dbReference type="PIRSR" id="PIRSR038065-1"/>
    </source>
</evidence>
<dbReference type="InterPro" id="IPR001368">
    <property type="entry name" value="TNFR/NGFR_Cys_rich_reg"/>
</dbReference>
<name>A0A8C9DTG0_PROSS</name>
<dbReference type="SMART" id="SM01411">
    <property type="entry name" value="Ephrin_rec_like"/>
    <property type="match status" value="2"/>
</dbReference>
<evidence type="ECO:0000256" key="11">
    <source>
        <dbReference type="ARBA" id="ARBA00076074"/>
    </source>
</evidence>
<dbReference type="PANTHER" id="PTHR23097">
    <property type="entry name" value="TUMOR NECROSIS FACTOR RECEPTOR SUPERFAMILY MEMBER"/>
    <property type="match status" value="1"/>
</dbReference>
<dbReference type="FunFam" id="2.10.50.10:FF:000014">
    <property type="entry name" value="Tumor necrosis factor receptor superfamily member 11B"/>
    <property type="match status" value="1"/>
</dbReference>
<dbReference type="GO" id="GO:1904399">
    <property type="term" value="F:heparan sulfate binding"/>
    <property type="evidence" value="ECO:0007669"/>
    <property type="project" value="Ensembl"/>
</dbReference>
<keyword evidence="2" id="KW-0964">Secreted</keyword>
<feature type="repeat" description="TNFR-Cys" evidence="14">
    <location>
        <begin position="140"/>
        <end position="176"/>
    </location>
</feature>
<dbReference type="AlphaFoldDB" id="A0A8C9DTG0"/>
<keyword evidence="3" id="KW-0053">Apoptosis</keyword>
<dbReference type="PRINTS" id="PR01975">
    <property type="entry name" value="TNFACTORR11B"/>
</dbReference>
<evidence type="ECO:0000256" key="8">
    <source>
        <dbReference type="ARBA" id="ARBA00059443"/>
    </source>
</evidence>
<feature type="disulfide bond" evidence="13">
    <location>
        <begin position="141"/>
        <end position="152"/>
    </location>
</feature>
<dbReference type="CDD" id="cd00185">
    <property type="entry name" value="TNFRSF"/>
    <property type="match status" value="1"/>
</dbReference>
<evidence type="ECO:0000313" key="16">
    <source>
        <dbReference type="Ensembl" id="ENSPSMP00000032273.1"/>
    </source>
</evidence>
<dbReference type="InterPro" id="IPR052459">
    <property type="entry name" value="TNFRSF_decoy_receptor"/>
</dbReference>
<dbReference type="Pfam" id="PF00020">
    <property type="entry name" value="TNFR_c6"/>
    <property type="match status" value="3"/>
</dbReference>
<feature type="disulfide bond" evidence="13">
    <location>
        <begin position="200"/>
        <end position="219"/>
    </location>
</feature>
<evidence type="ECO:0000256" key="9">
    <source>
        <dbReference type="ARBA" id="ARBA00062908"/>
    </source>
</evidence>
<dbReference type="PRINTS" id="PR01961">
    <property type="entry name" value="TNFACTORR11"/>
</dbReference>
<evidence type="ECO:0000256" key="7">
    <source>
        <dbReference type="ARBA" id="ARBA00023180"/>
    </source>
</evidence>
<accession>A0A8C9DTG0</accession>
<dbReference type="SUPFAM" id="SSF57586">
    <property type="entry name" value="TNF receptor-like"/>
    <property type="match status" value="2"/>
</dbReference>
<feature type="disulfide bond" evidence="13 14">
    <location>
        <begin position="158"/>
        <end position="176"/>
    </location>
</feature>
<keyword evidence="4" id="KW-0732">Signal</keyword>
<feature type="disulfide bond" evidence="13 14">
    <location>
        <begin position="99"/>
        <end position="114"/>
    </location>
</feature>
<dbReference type="GO" id="GO:0005615">
    <property type="term" value="C:extracellular space"/>
    <property type="evidence" value="ECO:0007669"/>
    <property type="project" value="Ensembl"/>
</dbReference>
<keyword evidence="5" id="KW-0677">Repeat</keyword>
<organism evidence="16 17">
    <name type="scientific">Prolemur simus</name>
    <name type="common">Greater bamboo lemur</name>
    <name type="synonym">Hapalemur simus</name>
    <dbReference type="NCBI Taxonomy" id="1328070"/>
    <lineage>
        <taxon>Eukaryota</taxon>
        <taxon>Metazoa</taxon>
        <taxon>Chordata</taxon>
        <taxon>Craniata</taxon>
        <taxon>Vertebrata</taxon>
        <taxon>Euteleostomi</taxon>
        <taxon>Mammalia</taxon>
        <taxon>Eutheria</taxon>
        <taxon>Euarchontoglires</taxon>
        <taxon>Primates</taxon>
        <taxon>Strepsirrhini</taxon>
        <taxon>Lemuriformes</taxon>
        <taxon>Lemuridae</taxon>
        <taxon>Prolemur</taxon>
    </lineage>
</organism>
<feature type="disulfide bond" evidence="13">
    <location>
        <begin position="179"/>
        <end position="194"/>
    </location>
</feature>
<dbReference type="InterPro" id="IPR000488">
    <property type="entry name" value="Death_dom"/>
</dbReference>
<dbReference type="SMART" id="SM00208">
    <property type="entry name" value="TNFR"/>
    <property type="match status" value="4"/>
</dbReference>
<keyword evidence="17" id="KW-1185">Reference proteome</keyword>